<sequence>MLVQLYVLAAILPIFALSVSLQKRQVSVSENQRSHEVVELSEEQIVECGVTKGFIPDPIDCCHFLQCDPSNNNETAFRSLCTYPLIWKNEACIFDDGSNPDCNVSECSSPPILDSVCPLDNEIKSKYGPFACCVNGIVYMGNSSDAGSYQQHNLEDEDSTFGDMIDCPKGQIFNAADCCCEPTYTPIPECVGKDLYGPASTCCSYYQCFANRTGSWERSCMGGTVWNDVIKACDSPQQVKGPCREAICTNETFVPATCPENLPEDMCCQNGVRYTLNQNDSSRYNFIRADNTTDSGMCDREPKLFKIDTCSCASITEEVECDCLHWPFDEDFEDSFTHVSSRQDGVNIGPQTVFGTGAAEFSGNDLLSIRYFSGAWLGAEFTIALWFRATTISGSLLFNGDHGANSPSIDIGLEGSAANAAVRVDGVLYTVMLTPIDPNAYHHLAIVKADSSLMFYINGDLAYTESPVRGDYTPSDIPLQIGEGFTGSIDEFVVCTFGYSPGQIKELMDNNVITQKLNVTAS</sequence>
<evidence type="ECO:0000256" key="1">
    <source>
        <dbReference type="SAM" id="SignalP"/>
    </source>
</evidence>
<dbReference type="OrthoDB" id="439917at2759"/>
<dbReference type="InterPro" id="IPR036508">
    <property type="entry name" value="Chitin-bd_dom_sf"/>
</dbReference>
<keyword evidence="4" id="KW-1185">Reference proteome</keyword>
<keyword evidence="1" id="KW-0732">Signal</keyword>
<dbReference type="Pfam" id="PF01607">
    <property type="entry name" value="CBM_14"/>
    <property type="match status" value="1"/>
</dbReference>
<gene>
    <name evidence="3" type="ORF">OFUS_LOCUS11415</name>
</gene>
<dbReference type="GO" id="GO:0005576">
    <property type="term" value="C:extracellular region"/>
    <property type="evidence" value="ECO:0007669"/>
    <property type="project" value="InterPro"/>
</dbReference>
<dbReference type="GO" id="GO:0008061">
    <property type="term" value="F:chitin binding"/>
    <property type="evidence" value="ECO:0007669"/>
    <property type="project" value="InterPro"/>
</dbReference>
<reference evidence="3" key="1">
    <citation type="submission" date="2022-03" db="EMBL/GenBank/DDBJ databases">
        <authorList>
            <person name="Martin C."/>
        </authorList>
    </citation>
    <scope>NUCLEOTIDE SEQUENCE</scope>
</reference>
<dbReference type="SMART" id="SM00494">
    <property type="entry name" value="ChtBD2"/>
    <property type="match status" value="2"/>
</dbReference>
<comment type="caution">
    <text evidence="3">The sequence shown here is derived from an EMBL/GenBank/DDBJ whole genome shotgun (WGS) entry which is preliminary data.</text>
</comment>
<feature type="chain" id="PRO_5035766815" description="Chitin-binding type-2 domain-containing protein" evidence="1">
    <location>
        <begin position="17"/>
        <end position="522"/>
    </location>
</feature>
<dbReference type="InterPro" id="IPR002557">
    <property type="entry name" value="Chitin-bd_dom"/>
</dbReference>
<dbReference type="Proteomes" id="UP000749559">
    <property type="component" value="Unassembled WGS sequence"/>
</dbReference>
<dbReference type="PROSITE" id="PS50940">
    <property type="entry name" value="CHIT_BIND_II"/>
    <property type="match status" value="1"/>
</dbReference>
<evidence type="ECO:0000313" key="3">
    <source>
        <dbReference type="EMBL" id="CAH1785344.1"/>
    </source>
</evidence>
<organism evidence="3 4">
    <name type="scientific">Owenia fusiformis</name>
    <name type="common">Polychaete worm</name>
    <dbReference type="NCBI Taxonomy" id="6347"/>
    <lineage>
        <taxon>Eukaryota</taxon>
        <taxon>Metazoa</taxon>
        <taxon>Spiralia</taxon>
        <taxon>Lophotrochozoa</taxon>
        <taxon>Annelida</taxon>
        <taxon>Polychaeta</taxon>
        <taxon>Sedentaria</taxon>
        <taxon>Canalipalpata</taxon>
        <taxon>Sabellida</taxon>
        <taxon>Oweniida</taxon>
        <taxon>Oweniidae</taxon>
        <taxon>Owenia</taxon>
    </lineage>
</organism>
<accession>A0A8S4NZC0</accession>
<evidence type="ECO:0000259" key="2">
    <source>
        <dbReference type="PROSITE" id="PS50940"/>
    </source>
</evidence>
<dbReference type="Gene3D" id="2.60.120.200">
    <property type="match status" value="1"/>
</dbReference>
<feature type="signal peptide" evidence="1">
    <location>
        <begin position="1"/>
        <end position="16"/>
    </location>
</feature>
<dbReference type="InterPro" id="IPR013320">
    <property type="entry name" value="ConA-like_dom_sf"/>
</dbReference>
<name>A0A8S4NZC0_OWEFU</name>
<dbReference type="SUPFAM" id="SSF57625">
    <property type="entry name" value="Invertebrate chitin-binding proteins"/>
    <property type="match status" value="1"/>
</dbReference>
<dbReference type="EMBL" id="CAIIXF020000006">
    <property type="protein sequence ID" value="CAH1785344.1"/>
    <property type="molecule type" value="Genomic_DNA"/>
</dbReference>
<protein>
    <recommendedName>
        <fullName evidence="2">Chitin-binding type-2 domain-containing protein</fullName>
    </recommendedName>
</protein>
<evidence type="ECO:0000313" key="4">
    <source>
        <dbReference type="Proteomes" id="UP000749559"/>
    </source>
</evidence>
<dbReference type="AlphaFoldDB" id="A0A8S4NZC0"/>
<dbReference type="SUPFAM" id="SSF49899">
    <property type="entry name" value="Concanavalin A-like lectins/glucanases"/>
    <property type="match status" value="1"/>
</dbReference>
<proteinExistence type="predicted"/>
<feature type="domain" description="Chitin-binding type-2" evidence="2">
    <location>
        <begin position="187"/>
        <end position="245"/>
    </location>
</feature>
<dbReference type="Pfam" id="PF13385">
    <property type="entry name" value="Laminin_G_3"/>
    <property type="match status" value="1"/>
</dbReference>
<dbReference type="Gene3D" id="2.170.140.10">
    <property type="entry name" value="Chitin binding domain"/>
    <property type="match status" value="1"/>
</dbReference>